<protein>
    <submittedName>
        <fullName evidence="2">Uncharacterized protein</fullName>
    </submittedName>
</protein>
<dbReference type="EMBL" id="JANAVB010025798">
    <property type="protein sequence ID" value="KAJ6820097.1"/>
    <property type="molecule type" value="Genomic_DNA"/>
</dbReference>
<reference evidence="2" key="2">
    <citation type="submission" date="2023-04" db="EMBL/GenBank/DDBJ databases">
        <authorList>
            <person name="Bruccoleri R.E."/>
            <person name="Oakeley E.J."/>
            <person name="Faust A.-M."/>
            <person name="Dessus-Babus S."/>
            <person name="Altorfer M."/>
            <person name="Burckhardt D."/>
            <person name="Oertli M."/>
            <person name="Naumann U."/>
            <person name="Petersen F."/>
            <person name="Wong J."/>
        </authorList>
    </citation>
    <scope>NUCLEOTIDE SEQUENCE</scope>
    <source>
        <strain evidence="2">GSM-AAB239-AS_SAM_17_03QT</strain>
        <tissue evidence="2">Leaf</tissue>
    </source>
</reference>
<evidence type="ECO:0000313" key="3">
    <source>
        <dbReference type="Proteomes" id="UP001140949"/>
    </source>
</evidence>
<keyword evidence="3" id="KW-1185">Reference proteome</keyword>
<comment type="caution">
    <text evidence="2">The sequence shown here is derived from an EMBL/GenBank/DDBJ whole genome shotgun (WGS) entry which is preliminary data.</text>
</comment>
<sequence length="124" mass="13532">MNSRRRSGGPPATTTVSSTAVVAEFFSSLCADLLRATVTENRSSSPSTCRDQTARSSLAHRSCDVDKIERWPSTLSRSTEIATPSTTTTSSTGDPPLRSGIDHLLQELLRCNSSNRTREHSYRT</sequence>
<evidence type="ECO:0000256" key="1">
    <source>
        <dbReference type="SAM" id="MobiDB-lite"/>
    </source>
</evidence>
<name>A0AAX6FUZ2_IRIPA</name>
<feature type="compositionally biased region" description="Low complexity" evidence="1">
    <location>
        <begin position="78"/>
        <end position="92"/>
    </location>
</feature>
<evidence type="ECO:0000313" key="2">
    <source>
        <dbReference type="EMBL" id="KAJ6820097.1"/>
    </source>
</evidence>
<proteinExistence type="predicted"/>
<accession>A0AAX6FUZ2</accession>
<gene>
    <name evidence="2" type="ORF">M6B38_399320</name>
</gene>
<reference evidence="2" key="1">
    <citation type="journal article" date="2023" name="GigaByte">
        <title>Genome assembly of the bearded iris, Iris pallida Lam.</title>
        <authorList>
            <person name="Bruccoleri R.E."/>
            <person name="Oakeley E.J."/>
            <person name="Faust A.M.E."/>
            <person name="Altorfer M."/>
            <person name="Dessus-Babus S."/>
            <person name="Burckhardt D."/>
            <person name="Oertli M."/>
            <person name="Naumann U."/>
            <person name="Petersen F."/>
            <person name="Wong J."/>
        </authorList>
    </citation>
    <scope>NUCLEOTIDE SEQUENCE</scope>
    <source>
        <strain evidence="2">GSM-AAB239-AS_SAM_17_03QT</strain>
    </source>
</reference>
<dbReference type="Proteomes" id="UP001140949">
    <property type="component" value="Unassembled WGS sequence"/>
</dbReference>
<dbReference type="AlphaFoldDB" id="A0AAX6FUZ2"/>
<organism evidence="2 3">
    <name type="scientific">Iris pallida</name>
    <name type="common">Sweet iris</name>
    <dbReference type="NCBI Taxonomy" id="29817"/>
    <lineage>
        <taxon>Eukaryota</taxon>
        <taxon>Viridiplantae</taxon>
        <taxon>Streptophyta</taxon>
        <taxon>Embryophyta</taxon>
        <taxon>Tracheophyta</taxon>
        <taxon>Spermatophyta</taxon>
        <taxon>Magnoliopsida</taxon>
        <taxon>Liliopsida</taxon>
        <taxon>Asparagales</taxon>
        <taxon>Iridaceae</taxon>
        <taxon>Iridoideae</taxon>
        <taxon>Irideae</taxon>
        <taxon>Iris</taxon>
    </lineage>
</organism>
<feature type="region of interest" description="Disordered" evidence="1">
    <location>
        <begin position="74"/>
        <end position="99"/>
    </location>
</feature>